<sequence length="91" mass="9300">MACTTLHWLVLGYLVKNGLLVKVVALAPMAHAVSFGHLEVVDFELAKTATGPDQARADGSGLDEAVAGLDHARATSFGLAEVVAGSGLVEA</sequence>
<dbReference type="AlphaFoldDB" id="A0A5J4ZWC6"/>
<keyword evidence="2" id="KW-1185">Reference proteome</keyword>
<name>A0A5J4ZWC6_9ASTE</name>
<protein>
    <submittedName>
        <fullName evidence="1">Uncharacterized protein</fullName>
    </submittedName>
</protein>
<organism evidence="1 2">
    <name type="scientific">Nyssa sinensis</name>
    <dbReference type="NCBI Taxonomy" id="561372"/>
    <lineage>
        <taxon>Eukaryota</taxon>
        <taxon>Viridiplantae</taxon>
        <taxon>Streptophyta</taxon>
        <taxon>Embryophyta</taxon>
        <taxon>Tracheophyta</taxon>
        <taxon>Spermatophyta</taxon>
        <taxon>Magnoliopsida</taxon>
        <taxon>eudicotyledons</taxon>
        <taxon>Gunneridae</taxon>
        <taxon>Pentapetalae</taxon>
        <taxon>asterids</taxon>
        <taxon>Cornales</taxon>
        <taxon>Nyssaceae</taxon>
        <taxon>Nyssa</taxon>
    </lineage>
</organism>
<dbReference type="Proteomes" id="UP000325577">
    <property type="component" value="Linkage Group LG5"/>
</dbReference>
<accession>A0A5J4ZWC6</accession>
<dbReference type="EMBL" id="CM018048">
    <property type="protein sequence ID" value="KAA8521702.1"/>
    <property type="molecule type" value="Genomic_DNA"/>
</dbReference>
<evidence type="ECO:0000313" key="2">
    <source>
        <dbReference type="Proteomes" id="UP000325577"/>
    </source>
</evidence>
<reference evidence="1 2" key="1">
    <citation type="submission" date="2019-09" db="EMBL/GenBank/DDBJ databases">
        <title>A chromosome-level genome assembly of the Chinese tupelo Nyssa sinensis.</title>
        <authorList>
            <person name="Yang X."/>
            <person name="Kang M."/>
            <person name="Yang Y."/>
            <person name="Xiong H."/>
            <person name="Wang M."/>
            <person name="Zhang Z."/>
            <person name="Wang Z."/>
            <person name="Wu H."/>
            <person name="Ma T."/>
            <person name="Liu J."/>
            <person name="Xi Z."/>
        </authorList>
    </citation>
    <scope>NUCLEOTIDE SEQUENCE [LARGE SCALE GENOMIC DNA]</scope>
    <source>
        <strain evidence="1">J267</strain>
        <tissue evidence="1">Leaf</tissue>
    </source>
</reference>
<evidence type="ECO:0000313" key="1">
    <source>
        <dbReference type="EMBL" id="KAA8521702.1"/>
    </source>
</evidence>
<gene>
    <name evidence="1" type="ORF">F0562_012375</name>
</gene>
<proteinExistence type="predicted"/>